<dbReference type="STRING" id="53468.A0A0R3UAT0"/>
<feature type="region of interest" description="Disordered" evidence="1">
    <location>
        <begin position="697"/>
        <end position="724"/>
    </location>
</feature>
<sequence>MPYLSPLHQSGLTVPNFSIPPPPLVPVSGGSVYAVSHALSGDGTFQSAPQISQASNGSNWPSQASVLHTTETPVFPNTSAKPNAPKSGELLAKSSNETVYGFEDGEIQDMDYDVISSNDDLFSENEDADSNMAKNLGHMDSADLLLDSCRWRFNPFSLIDLPENSLPATNRRRLPNPAFTLYEVHHWLLSTGQTDCFRGEEKEVSQLQLGDASLLTPPPSDLALSKLDADYLLSASDEFGIEADKFGAEWVIAIEKLTNVLPSGLAYLSLHEHDAYEFVITCLLVWTYAGLDLDSALKQPDSTYILRHLRTGVELLGMIMSTTCEEVCAKFLQSVPAPWHLLEAMRSNHELPSAFHSQHMLISLLDSPLIATPLRMLIINVLERSLSLPVGFRAFVGKPITDASSKEEGEQLTPYQRIILFLASNKSTPIALACCRLLAKIRVYEMLLEFDEFMKQLKSAGNEPSMDEQLNRERSLQTYLTEIARVIEKPDLVQLSPRNGAPKVKSEKFTSDFYPILYRLFDSIHFLDHVVWLVETDENHVFPGVSSEAAFGVLEDLVEKPSGLLFLASSPLSTARLLRFLLSRGSREPLKNLGLELAVKLEALEHIDLLIAATRSKGETGCQSYIGESVRVDMEAKEAGTVLSTSPDPIYDALFGLARLFLEPKFAPWVASLLSSDDFFVPCLMLFEAYDRQVKGDPKTKAKSEDDSEKSAEKCEPDMKESSQRELSEVRKSFLLRLGYSSTRLEVSSLLSIIGIGLLRHADDVHYLERFGPRLLQIVQQTPWEEAVSSLSPALIFSHHRNFSEAASSWLYWLREAPLLSLHTPRETFSWLLDQLGPLTDALERSMTDSPSSVPRSSSSNAARAIPSALLLLLRLIRGHLAQRRDEDEGGLALIELYSRNGLYILTALTECLADYLLRQPADELASEMLEVALDVLTTLVCALVKAAEGGADFRDRSPVKAVCRAYAAVVVYGRGGKPNNKARKHILRCLAAYSATCQDACSSEARKLTQMKAARDDQSHIWAMTTAFWSFAVVAADASRPIRIGA</sequence>
<dbReference type="OrthoDB" id="6287100at2759"/>
<organism evidence="2 3">
    <name type="scientific">Mesocestoides corti</name>
    <name type="common">Flatworm</name>
    <dbReference type="NCBI Taxonomy" id="53468"/>
    <lineage>
        <taxon>Eukaryota</taxon>
        <taxon>Metazoa</taxon>
        <taxon>Spiralia</taxon>
        <taxon>Lophotrochozoa</taxon>
        <taxon>Platyhelminthes</taxon>
        <taxon>Cestoda</taxon>
        <taxon>Eucestoda</taxon>
        <taxon>Cyclophyllidea</taxon>
        <taxon>Mesocestoididae</taxon>
        <taxon>Mesocestoides</taxon>
    </lineage>
</organism>
<name>A0A0R3UAT0_MESCO</name>
<evidence type="ECO:0000313" key="2">
    <source>
        <dbReference type="EMBL" id="VDD78026.1"/>
    </source>
</evidence>
<accession>A0A0R3UAT0</accession>
<proteinExistence type="predicted"/>
<keyword evidence="3" id="KW-1185">Reference proteome</keyword>
<reference evidence="2 3" key="1">
    <citation type="submission" date="2018-10" db="EMBL/GenBank/DDBJ databases">
        <authorList>
            <consortium name="Pathogen Informatics"/>
        </authorList>
    </citation>
    <scope>NUCLEOTIDE SEQUENCE [LARGE SCALE GENOMIC DNA]</scope>
</reference>
<dbReference type="Proteomes" id="UP000267029">
    <property type="component" value="Unassembled WGS sequence"/>
</dbReference>
<dbReference type="PANTHER" id="PTHR23185:SF0">
    <property type="entry name" value="PROTEIN VIRILIZER HOMOLOG"/>
    <property type="match status" value="1"/>
</dbReference>
<evidence type="ECO:0000313" key="3">
    <source>
        <dbReference type="Proteomes" id="UP000267029"/>
    </source>
</evidence>
<dbReference type="GO" id="GO:0003723">
    <property type="term" value="F:RNA binding"/>
    <property type="evidence" value="ECO:0007669"/>
    <property type="project" value="TreeGrafter"/>
</dbReference>
<evidence type="ECO:0000256" key="1">
    <source>
        <dbReference type="SAM" id="MobiDB-lite"/>
    </source>
</evidence>
<gene>
    <name evidence="2" type="ORF">MCOS_LOCUS4029</name>
</gene>
<dbReference type="PANTHER" id="PTHR23185">
    <property type="entry name" value="PROTEIN VIRILIZER HOMOLOG"/>
    <property type="match status" value="1"/>
</dbReference>
<protein>
    <submittedName>
        <fullName evidence="2">Uncharacterized protein</fullName>
    </submittedName>
</protein>
<dbReference type="InterPro" id="IPR026736">
    <property type="entry name" value="Virilizer"/>
</dbReference>
<dbReference type="EMBL" id="UXSR01001197">
    <property type="protein sequence ID" value="VDD78026.1"/>
    <property type="molecule type" value="Genomic_DNA"/>
</dbReference>
<dbReference type="AlphaFoldDB" id="A0A0R3UAT0"/>
<dbReference type="GO" id="GO:0036396">
    <property type="term" value="C:RNA N6-methyladenosine methyltransferase complex"/>
    <property type="evidence" value="ECO:0007669"/>
    <property type="project" value="TreeGrafter"/>
</dbReference>